<dbReference type="InterPro" id="IPR014989">
    <property type="entry name" value="DUF1839"/>
</dbReference>
<comment type="caution">
    <text evidence="1">The sequence shown here is derived from an EMBL/GenBank/DDBJ whole genome shotgun (WGS) entry which is preliminary data.</text>
</comment>
<keyword evidence="2" id="KW-1185">Reference proteome</keyword>
<dbReference type="Pfam" id="PF08893">
    <property type="entry name" value="DUF1839"/>
    <property type="match status" value="1"/>
</dbReference>
<dbReference type="RefSeq" id="WP_253661500.1">
    <property type="nucleotide sequence ID" value="NZ_BAAAJQ010000001.1"/>
</dbReference>
<proteinExistence type="predicted"/>
<dbReference type="Proteomes" id="UP001206895">
    <property type="component" value="Unassembled WGS sequence"/>
</dbReference>
<evidence type="ECO:0008006" key="3">
    <source>
        <dbReference type="Google" id="ProtNLM"/>
    </source>
</evidence>
<protein>
    <recommendedName>
        <fullName evidence="3">DUF1839 domain-containing protein</fullName>
    </recommendedName>
</protein>
<gene>
    <name evidence="1" type="ORF">LX13_002340</name>
</gene>
<organism evidence="1 2">
    <name type="scientific">Williamsia maris</name>
    <dbReference type="NCBI Taxonomy" id="72806"/>
    <lineage>
        <taxon>Bacteria</taxon>
        <taxon>Bacillati</taxon>
        <taxon>Actinomycetota</taxon>
        <taxon>Actinomycetes</taxon>
        <taxon>Mycobacteriales</taxon>
        <taxon>Nocardiaceae</taxon>
        <taxon>Williamsia</taxon>
    </lineage>
</organism>
<reference evidence="1 2" key="1">
    <citation type="submission" date="2022-06" db="EMBL/GenBank/DDBJ databases">
        <title>Genomic Encyclopedia of Archaeal and Bacterial Type Strains, Phase II (KMG-II): from individual species to whole genera.</title>
        <authorList>
            <person name="Goeker M."/>
        </authorList>
    </citation>
    <scope>NUCLEOTIDE SEQUENCE [LARGE SCALE GENOMIC DNA]</scope>
    <source>
        <strain evidence="1 2">DSM 44693</strain>
    </source>
</reference>
<evidence type="ECO:0000313" key="2">
    <source>
        <dbReference type="Proteomes" id="UP001206895"/>
    </source>
</evidence>
<name>A0ABT1HHS3_9NOCA</name>
<sequence>MTLANETHDVAVLDPDTYRAHHIHTDESRIWSETNCYVDLWIEILHASGYDPVPSLMSTLSADHDGQQWTFIKPEQADLRTVYGVEVTEEALWRPILDTVEAGPGRGLLHTVEVDSWWLPDTAGSDYRTAHVKTTIVPLSVDRDARRMTYLHNAGAHRLVDDDFDGVFGIGPHDELVLPPYVEQIRFAPERARPDRAVELVAAHLRRRPVGNPIDRLSDSVHAATAWLPNAGLETFHRWAFTTLRQCGSTAELASDLVVWLDRFGVNGAAAAREPLLEVASGAKTVQFAMARAARGRSVDPSATLIAMASAWAGALDTVADALR</sequence>
<dbReference type="EMBL" id="JAMTCJ010000002">
    <property type="protein sequence ID" value="MCP2176521.1"/>
    <property type="molecule type" value="Genomic_DNA"/>
</dbReference>
<accession>A0ABT1HHS3</accession>
<evidence type="ECO:0000313" key="1">
    <source>
        <dbReference type="EMBL" id="MCP2176521.1"/>
    </source>
</evidence>